<dbReference type="Gene3D" id="3.30.420.40">
    <property type="match status" value="2"/>
</dbReference>
<proteinExistence type="inferred from homology"/>
<dbReference type="EC" id="2.7.1.2" evidence="2"/>
<gene>
    <name evidence="2" type="primary">glcK_4</name>
    <name evidence="2" type="ORF">Pan14r_47910</name>
</gene>
<dbReference type="OrthoDB" id="241306at2"/>
<keyword evidence="2" id="KW-0418">Kinase</keyword>
<evidence type="ECO:0000313" key="2">
    <source>
        <dbReference type="EMBL" id="TWT72471.1"/>
    </source>
</evidence>
<name>A0A5C5YDE3_9PLAN</name>
<dbReference type="InterPro" id="IPR043129">
    <property type="entry name" value="ATPase_NBD"/>
</dbReference>
<dbReference type="GO" id="GO:0004340">
    <property type="term" value="F:glucokinase activity"/>
    <property type="evidence" value="ECO:0007669"/>
    <property type="project" value="UniProtKB-EC"/>
</dbReference>
<reference evidence="2 3" key="1">
    <citation type="submission" date="2019-02" db="EMBL/GenBank/DDBJ databases">
        <title>Deep-cultivation of Planctomycetes and their phenomic and genomic characterization uncovers novel biology.</title>
        <authorList>
            <person name="Wiegand S."/>
            <person name="Jogler M."/>
            <person name="Boedeker C."/>
            <person name="Pinto D."/>
            <person name="Vollmers J."/>
            <person name="Rivas-Marin E."/>
            <person name="Kohn T."/>
            <person name="Peeters S.H."/>
            <person name="Heuer A."/>
            <person name="Rast P."/>
            <person name="Oberbeckmann S."/>
            <person name="Bunk B."/>
            <person name="Jeske O."/>
            <person name="Meyerdierks A."/>
            <person name="Storesund J.E."/>
            <person name="Kallscheuer N."/>
            <person name="Luecker S."/>
            <person name="Lage O.M."/>
            <person name="Pohl T."/>
            <person name="Merkel B.J."/>
            <person name="Hornburger P."/>
            <person name="Mueller R.-W."/>
            <person name="Bruemmer F."/>
            <person name="Labrenz M."/>
            <person name="Spormann A.M."/>
            <person name="Op Den Camp H."/>
            <person name="Overmann J."/>
            <person name="Amann R."/>
            <person name="Jetten M.S.M."/>
            <person name="Mascher T."/>
            <person name="Medema M.H."/>
            <person name="Devos D.P."/>
            <person name="Kaster A.-K."/>
            <person name="Ovreas L."/>
            <person name="Rohde M."/>
            <person name="Galperin M.Y."/>
            <person name="Jogler C."/>
        </authorList>
    </citation>
    <scope>NUCLEOTIDE SEQUENCE [LARGE SCALE GENOMIC DNA]</scope>
    <source>
        <strain evidence="2 3">Pan14r</strain>
    </source>
</reference>
<evidence type="ECO:0000256" key="1">
    <source>
        <dbReference type="ARBA" id="ARBA00006479"/>
    </source>
</evidence>
<dbReference type="Proteomes" id="UP000317238">
    <property type="component" value="Unassembled WGS sequence"/>
</dbReference>
<dbReference type="Pfam" id="PF00480">
    <property type="entry name" value="ROK"/>
    <property type="match status" value="2"/>
</dbReference>
<dbReference type="SUPFAM" id="SSF53067">
    <property type="entry name" value="Actin-like ATPase domain"/>
    <property type="match status" value="1"/>
</dbReference>
<dbReference type="EMBL" id="SJPL01000001">
    <property type="protein sequence ID" value="TWT72471.1"/>
    <property type="molecule type" value="Genomic_DNA"/>
</dbReference>
<dbReference type="RefSeq" id="WP_145293142.1">
    <property type="nucleotide sequence ID" value="NZ_CP036319.1"/>
</dbReference>
<dbReference type="PANTHER" id="PTHR18964">
    <property type="entry name" value="ROK (REPRESSOR, ORF, KINASE) FAMILY"/>
    <property type="match status" value="1"/>
</dbReference>
<organism evidence="2 3">
    <name type="scientific">Crateriforma conspicua</name>
    <dbReference type="NCBI Taxonomy" id="2527996"/>
    <lineage>
        <taxon>Bacteria</taxon>
        <taxon>Pseudomonadati</taxon>
        <taxon>Planctomycetota</taxon>
        <taxon>Planctomycetia</taxon>
        <taxon>Planctomycetales</taxon>
        <taxon>Planctomycetaceae</taxon>
        <taxon>Crateriforma</taxon>
    </lineage>
</organism>
<keyword evidence="2" id="KW-0808">Transferase</keyword>
<dbReference type="InterPro" id="IPR000600">
    <property type="entry name" value="ROK"/>
</dbReference>
<dbReference type="PANTHER" id="PTHR18964:SF149">
    <property type="entry name" value="BIFUNCTIONAL UDP-N-ACETYLGLUCOSAMINE 2-EPIMERASE_N-ACETYLMANNOSAMINE KINASE"/>
    <property type="match status" value="1"/>
</dbReference>
<comment type="similarity">
    <text evidence="1">Belongs to the ROK (NagC/XylR) family.</text>
</comment>
<comment type="caution">
    <text evidence="2">The sequence shown here is derived from an EMBL/GenBank/DDBJ whole genome shotgun (WGS) entry which is preliminary data.</text>
</comment>
<sequence>MSYFIGVDVGGTTSTICMGDHQGQLIELSDQFRTRSNDGPGATVDDIVAEILRSADRLHLSLDDFPVVTLATPGPATIDGVLHGSPNLNHPDWNHCPIREMLQEKLRETAPAIEVRYLGDGQAAALGEFAVRRGDLKIDAKLAQHTGLNLDRPNKQLDSLFMIAVGTGFGGGEVREGKVVRGRKGRAGHAGHILLPVDAFRYPQDRELKVGNTFNAVESAVSLTALTHQLAYRLKLDDWKDHPLNSVEGTDKDRAKQLRELAADGDALAIELFDDQAKALGMALLMLQYIGDYDLLVVGGGVCDLAPDVRQRYLRIAQESFYDHALDGFRDFTDIEFSDCGDSAAVIGAYVDALSANEA</sequence>
<dbReference type="AlphaFoldDB" id="A0A5C5YDE3"/>
<protein>
    <submittedName>
        <fullName evidence="2">Glucokinase</fullName>
        <ecNumber evidence="2">2.7.1.2</ecNumber>
    </submittedName>
</protein>
<keyword evidence="3" id="KW-1185">Reference proteome</keyword>
<accession>A0A5C5YDE3</accession>
<evidence type="ECO:0000313" key="3">
    <source>
        <dbReference type="Proteomes" id="UP000317238"/>
    </source>
</evidence>